<name>A0AAV4XRE7_CAEEX</name>
<sequence>MRDNPNPIITWRATFLAPRCPVLAGVTHERHALYSGSRSQYSHPFQVLLTLVSENARLMMSMIELDRVEYPKTV</sequence>
<dbReference type="AlphaFoldDB" id="A0AAV4XRE7"/>
<evidence type="ECO:0000313" key="1">
    <source>
        <dbReference type="EMBL" id="GIY97762.1"/>
    </source>
</evidence>
<comment type="caution">
    <text evidence="1">The sequence shown here is derived from an EMBL/GenBank/DDBJ whole genome shotgun (WGS) entry which is preliminary data.</text>
</comment>
<evidence type="ECO:0000313" key="2">
    <source>
        <dbReference type="Proteomes" id="UP001054945"/>
    </source>
</evidence>
<dbReference type="EMBL" id="BPLR01000832">
    <property type="protein sequence ID" value="GIY97762.1"/>
    <property type="molecule type" value="Genomic_DNA"/>
</dbReference>
<reference evidence="1 2" key="1">
    <citation type="submission" date="2021-06" db="EMBL/GenBank/DDBJ databases">
        <title>Caerostris extrusa draft genome.</title>
        <authorList>
            <person name="Kono N."/>
            <person name="Arakawa K."/>
        </authorList>
    </citation>
    <scope>NUCLEOTIDE SEQUENCE [LARGE SCALE GENOMIC DNA]</scope>
</reference>
<dbReference type="Proteomes" id="UP001054945">
    <property type="component" value="Unassembled WGS sequence"/>
</dbReference>
<gene>
    <name evidence="1" type="ORF">CEXT_62371</name>
</gene>
<keyword evidence="2" id="KW-1185">Reference proteome</keyword>
<protein>
    <submittedName>
        <fullName evidence="1">Uncharacterized protein</fullName>
    </submittedName>
</protein>
<organism evidence="1 2">
    <name type="scientific">Caerostris extrusa</name>
    <name type="common">Bark spider</name>
    <name type="synonym">Caerostris bankana</name>
    <dbReference type="NCBI Taxonomy" id="172846"/>
    <lineage>
        <taxon>Eukaryota</taxon>
        <taxon>Metazoa</taxon>
        <taxon>Ecdysozoa</taxon>
        <taxon>Arthropoda</taxon>
        <taxon>Chelicerata</taxon>
        <taxon>Arachnida</taxon>
        <taxon>Araneae</taxon>
        <taxon>Araneomorphae</taxon>
        <taxon>Entelegynae</taxon>
        <taxon>Araneoidea</taxon>
        <taxon>Araneidae</taxon>
        <taxon>Caerostris</taxon>
    </lineage>
</organism>
<proteinExistence type="predicted"/>
<accession>A0AAV4XRE7</accession>